<feature type="compositionally biased region" description="Polar residues" evidence="2">
    <location>
        <begin position="467"/>
        <end position="478"/>
    </location>
</feature>
<protein>
    <submittedName>
        <fullName evidence="3">Uncharacterized protein</fullName>
    </submittedName>
</protein>
<gene>
    <name evidence="3" type="ORF">K444DRAFT_630742</name>
</gene>
<evidence type="ECO:0000313" key="4">
    <source>
        <dbReference type="Proteomes" id="UP000235371"/>
    </source>
</evidence>
<keyword evidence="1" id="KW-0175">Coiled coil</keyword>
<organism evidence="3 4">
    <name type="scientific">Hyaloscypha bicolor E</name>
    <dbReference type="NCBI Taxonomy" id="1095630"/>
    <lineage>
        <taxon>Eukaryota</taxon>
        <taxon>Fungi</taxon>
        <taxon>Dikarya</taxon>
        <taxon>Ascomycota</taxon>
        <taxon>Pezizomycotina</taxon>
        <taxon>Leotiomycetes</taxon>
        <taxon>Helotiales</taxon>
        <taxon>Hyaloscyphaceae</taxon>
        <taxon>Hyaloscypha</taxon>
        <taxon>Hyaloscypha bicolor</taxon>
    </lineage>
</organism>
<dbReference type="OrthoDB" id="10376092at2759"/>
<feature type="region of interest" description="Disordered" evidence="2">
    <location>
        <begin position="440"/>
        <end position="574"/>
    </location>
</feature>
<feature type="compositionally biased region" description="Polar residues" evidence="2">
    <location>
        <begin position="442"/>
        <end position="459"/>
    </location>
</feature>
<dbReference type="GeneID" id="36591335"/>
<feature type="compositionally biased region" description="Polar residues" evidence="2">
    <location>
        <begin position="183"/>
        <end position="196"/>
    </location>
</feature>
<dbReference type="Proteomes" id="UP000235371">
    <property type="component" value="Unassembled WGS sequence"/>
</dbReference>
<proteinExistence type="predicted"/>
<feature type="compositionally biased region" description="Low complexity" evidence="2">
    <location>
        <begin position="543"/>
        <end position="556"/>
    </location>
</feature>
<feature type="region of interest" description="Disordered" evidence="2">
    <location>
        <begin position="23"/>
        <end position="51"/>
    </location>
</feature>
<feature type="compositionally biased region" description="Polar residues" evidence="2">
    <location>
        <begin position="230"/>
        <end position="253"/>
    </location>
</feature>
<dbReference type="AlphaFoldDB" id="A0A2J6T7X2"/>
<evidence type="ECO:0000313" key="3">
    <source>
        <dbReference type="EMBL" id="PMD59120.1"/>
    </source>
</evidence>
<name>A0A2J6T7X2_9HELO</name>
<evidence type="ECO:0000256" key="2">
    <source>
        <dbReference type="SAM" id="MobiDB-lite"/>
    </source>
</evidence>
<feature type="coiled-coil region" evidence="1">
    <location>
        <begin position="61"/>
        <end position="121"/>
    </location>
</feature>
<keyword evidence="4" id="KW-1185">Reference proteome</keyword>
<feature type="compositionally biased region" description="Polar residues" evidence="2">
    <location>
        <begin position="487"/>
        <end position="501"/>
    </location>
</feature>
<feature type="compositionally biased region" description="Low complexity" evidence="2">
    <location>
        <begin position="255"/>
        <end position="270"/>
    </location>
</feature>
<evidence type="ECO:0000256" key="1">
    <source>
        <dbReference type="SAM" id="Coils"/>
    </source>
</evidence>
<feature type="region of interest" description="Disordered" evidence="2">
    <location>
        <begin position="155"/>
        <end position="427"/>
    </location>
</feature>
<reference evidence="3 4" key="1">
    <citation type="submission" date="2016-04" db="EMBL/GenBank/DDBJ databases">
        <title>A degradative enzymes factory behind the ericoid mycorrhizal symbiosis.</title>
        <authorList>
            <consortium name="DOE Joint Genome Institute"/>
            <person name="Martino E."/>
            <person name="Morin E."/>
            <person name="Grelet G."/>
            <person name="Kuo A."/>
            <person name="Kohler A."/>
            <person name="Daghino S."/>
            <person name="Barry K."/>
            <person name="Choi C."/>
            <person name="Cichocki N."/>
            <person name="Clum A."/>
            <person name="Copeland A."/>
            <person name="Hainaut M."/>
            <person name="Haridas S."/>
            <person name="Labutti K."/>
            <person name="Lindquist E."/>
            <person name="Lipzen A."/>
            <person name="Khouja H.-R."/>
            <person name="Murat C."/>
            <person name="Ohm R."/>
            <person name="Olson A."/>
            <person name="Spatafora J."/>
            <person name="Veneault-Fourrey C."/>
            <person name="Henrissat B."/>
            <person name="Grigoriev I."/>
            <person name="Martin F."/>
            <person name="Perotto S."/>
        </authorList>
    </citation>
    <scope>NUCLEOTIDE SEQUENCE [LARGE SCALE GENOMIC DNA]</scope>
    <source>
        <strain evidence="3 4">E</strain>
    </source>
</reference>
<dbReference type="EMBL" id="KZ613817">
    <property type="protein sequence ID" value="PMD59120.1"/>
    <property type="molecule type" value="Genomic_DNA"/>
</dbReference>
<accession>A0A2J6T7X2</accession>
<feature type="compositionally biased region" description="Low complexity" evidence="2">
    <location>
        <begin position="522"/>
        <end position="536"/>
    </location>
</feature>
<feature type="compositionally biased region" description="Low complexity" evidence="2">
    <location>
        <begin position="281"/>
        <end position="319"/>
    </location>
</feature>
<dbReference type="InParanoid" id="A0A2J6T7X2"/>
<sequence length="701" mass="76716">MRDQLQKAKEDLEASINKELEAFQGKAKTEQDNLKCQSTERQRSIQSDQDGKLKALQARHVQELADLKIETEKKIQEAKAEALKAKIHLDERVGEQEALMEQKFRQRRKELEVKEKQEKAEVGRLAFFEVEKQVESSPLLKATNLWLSFPRPVEATPSRSEASAPLNRPVVSPITPRDGSPTCAATSTPQNATTGPNPGVAGSENALMGTPQGEHSRASSKIPTAKNKKPASNTPPNAVPTTPQQEAAQTSARTPAASAPKPDSDAAANATRSNSHKELARAPSRTPAPSTATPAPKGPCKSLLSTSTTASQSTLSKTQRPPQAKAAATPEGCLQGAADEATVRLPPRTPTKTSSRLKKPDTIKSEGSLSRGVVPPTLEGERRAMLRTPSQSLGEKRKNGSPQNGYSSKDRPDELDFDFGDGNEGGMSAKLLSVKRARTSDNKFSLSQMENVKALSQPQLGDRSKMSEITTAHRQPLSQMPAGRRQTAPQNAARQRPTISRNIAGERSAASPTPPRKPRQGASQSQAPQSSSMSPSRDNRYLTTTTNKVVSTQTTSPYTLSPLQHDVPSDRDDRNNFDLNRVCYPMKDGKFFSWPSEEDHTPTPHWLRLEKGMYCPYVGGKVGGGKDYGPCLIKPTRIVKLDYCIAKRLVKITRPWLNDPEAYVFFGFTNQVEDFLQSVKDGWPDTKMAKFKSSEIPDLFP</sequence>
<dbReference type="RefSeq" id="XP_024736024.1">
    <property type="nucleotide sequence ID" value="XM_024883258.1"/>
</dbReference>